<organism evidence="1 2">
    <name type="scientific">Desulfovibrio intestinalis</name>
    <dbReference type="NCBI Taxonomy" id="58621"/>
    <lineage>
        <taxon>Bacteria</taxon>
        <taxon>Pseudomonadati</taxon>
        <taxon>Thermodesulfobacteriota</taxon>
        <taxon>Desulfovibrionia</taxon>
        <taxon>Desulfovibrionales</taxon>
        <taxon>Desulfovibrionaceae</taxon>
        <taxon>Desulfovibrio</taxon>
    </lineage>
</organism>
<evidence type="ECO:0000313" key="1">
    <source>
        <dbReference type="EMBL" id="MBB5142311.1"/>
    </source>
</evidence>
<dbReference type="EMBL" id="JACHGO010000001">
    <property type="protein sequence ID" value="MBB5142311.1"/>
    <property type="molecule type" value="Genomic_DNA"/>
</dbReference>
<proteinExistence type="predicted"/>
<dbReference type="AlphaFoldDB" id="A0A7W8FEY9"/>
<gene>
    <name evidence="1" type="ORF">HNQ38_000374</name>
</gene>
<dbReference type="Proteomes" id="UP000539075">
    <property type="component" value="Unassembled WGS sequence"/>
</dbReference>
<reference evidence="1 2" key="1">
    <citation type="submission" date="2020-08" db="EMBL/GenBank/DDBJ databases">
        <title>Genomic Encyclopedia of Type Strains, Phase IV (KMG-IV): sequencing the most valuable type-strain genomes for metagenomic binning, comparative biology and taxonomic classification.</title>
        <authorList>
            <person name="Goeker M."/>
        </authorList>
    </citation>
    <scope>NUCLEOTIDE SEQUENCE [LARGE SCALE GENOMIC DNA]</scope>
    <source>
        <strain evidence="1 2">DSM 11275</strain>
    </source>
</reference>
<sequence length="90" mass="10455">MMRFLLMPLLACHQPSYPLGHRARYLPWDQSCYQLGHQPAYQTTARAAVRADCRIDGRIDRRAGHAAAQTAQQFMTCLRVFFAEQFRGRR</sequence>
<keyword evidence="2" id="KW-1185">Reference proteome</keyword>
<accession>A0A7W8FEY9</accession>
<name>A0A7W8FEY9_9BACT</name>
<evidence type="ECO:0000313" key="2">
    <source>
        <dbReference type="Proteomes" id="UP000539075"/>
    </source>
</evidence>
<protein>
    <submittedName>
        <fullName evidence="1">Uncharacterized protein</fullName>
    </submittedName>
</protein>
<comment type="caution">
    <text evidence="1">The sequence shown here is derived from an EMBL/GenBank/DDBJ whole genome shotgun (WGS) entry which is preliminary data.</text>
</comment>